<proteinExistence type="predicted"/>
<gene>
    <name evidence="1" type="ORF">BDR25DRAFT_315729</name>
</gene>
<reference evidence="1" key="1">
    <citation type="journal article" date="2020" name="Stud. Mycol.">
        <title>101 Dothideomycetes genomes: a test case for predicting lifestyles and emergence of pathogens.</title>
        <authorList>
            <person name="Haridas S."/>
            <person name="Albert R."/>
            <person name="Binder M."/>
            <person name="Bloem J."/>
            <person name="Labutti K."/>
            <person name="Salamov A."/>
            <person name="Andreopoulos B."/>
            <person name="Baker S."/>
            <person name="Barry K."/>
            <person name="Bills G."/>
            <person name="Bluhm B."/>
            <person name="Cannon C."/>
            <person name="Castanera R."/>
            <person name="Culley D."/>
            <person name="Daum C."/>
            <person name="Ezra D."/>
            <person name="Gonzalez J."/>
            <person name="Henrissat B."/>
            <person name="Kuo A."/>
            <person name="Liang C."/>
            <person name="Lipzen A."/>
            <person name="Lutzoni F."/>
            <person name="Magnuson J."/>
            <person name="Mondo S."/>
            <person name="Nolan M."/>
            <person name="Ohm R."/>
            <person name="Pangilinan J."/>
            <person name="Park H.-J."/>
            <person name="Ramirez L."/>
            <person name="Alfaro M."/>
            <person name="Sun H."/>
            <person name="Tritt A."/>
            <person name="Yoshinaga Y."/>
            <person name="Zwiers L.-H."/>
            <person name="Turgeon B."/>
            <person name="Goodwin S."/>
            <person name="Spatafora J."/>
            <person name="Crous P."/>
            <person name="Grigoriev I."/>
        </authorList>
    </citation>
    <scope>NUCLEOTIDE SEQUENCE</scope>
    <source>
        <strain evidence="1">ATCC 200398</strain>
    </source>
</reference>
<accession>A0ACB6QP11</accession>
<comment type="caution">
    <text evidence="1">The sequence shown here is derived from an EMBL/GenBank/DDBJ whole genome shotgun (WGS) entry which is preliminary data.</text>
</comment>
<name>A0ACB6QP11_9PLEO</name>
<dbReference type="EMBL" id="MU003514">
    <property type="protein sequence ID" value="KAF2468749.1"/>
    <property type="molecule type" value="Genomic_DNA"/>
</dbReference>
<evidence type="ECO:0000313" key="2">
    <source>
        <dbReference type="Proteomes" id="UP000799755"/>
    </source>
</evidence>
<organism evidence="1 2">
    <name type="scientific">Lindgomyces ingoldianus</name>
    <dbReference type="NCBI Taxonomy" id="673940"/>
    <lineage>
        <taxon>Eukaryota</taxon>
        <taxon>Fungi</taxon>
        <taxon>Dikarya</taxon>
        <taxon>Ascomycota</taxon>
        <taxon>Pezizomycotina</taxon>
        <taxon>Dothideomycetes</taxon>
        <taxon>Pleosporomycetidae</taxon>
        <taxon>Pleosporales</taxon>
        <taxon>Lindgomycetaceae</taxon>
        <taxon>Lindgomyces</taxon>
    </lineage>
</organism>
<dbReference type="Proteomes" id="UP000799755">
    <property type="component" value="Unassembled WGS sequence"/>
</dbReference>
<protein>
    <submittedName>
        <fullName evidence="1">Uncharacterized protein</fullName>
    </submittedName>
</protein>
<keyword evidence="2" id="KW-1185">Reference proteome</keyword>
<evidence type="ECO:0000313" key="1">
    <source>
        <dbReference type="EMBL" id="KAF2468749.1"/>
    </source>
</evidence>
<sequence>MSALRQQTGFPSPPTSTPHPPPINEGLPPHIHPILAHQNWIQFHGDCRECRGSCSLWRDLQPSIQLASELLTHPRSLTWFIRVLHGEEILDPVTGHLYLLPSELEREPRALAWVVEAVRKYLIDFAPHIKISFGELGKEIHGQMRPWPNKGFITINATYAEYFLSGQRSPIQDLRTSWAVAVVLVHEIAHAVAFLARGSGKEALYDRAGDENDDLGWALERRIFGVRIDWEIDAIRGATGMWVRKLEDRKGMGREDLVPLWWLGWTVGFEDSV</sequence>